<keyword evidence="7" id="KW-0053">Apoptosis</keyword>
<evidence type="ECO:0000256" key="3">
    <source>
        <dbReference type="ARBA" id="ARBA00004632"/>
    </source>
</evidence>
<dbReference type="AlphaFoldDB" id="A0AA97KZK8"/>
<keyword evidence="9" id="KW-0378">Hydrolase</keyword>
<evidence type="ECO:0000259" key="27">
    <source>
        <dbReference type="Pfam" id="PF03061"/>
    </source>
</evidence>
<dbReference type="RefSeq" id="XP_054836746.1">
    <property type="nucleotide sequence ID" value="XM_054980771.1"/>
</dbReference>
<keyword evidence="5" id="KW-1003">Cell membrane</keyword>
<comment type="similarity">
    <text evidence="18">Belongs to the THEM4/THEM5 thioesterase family.</text>
</comment>
<keyword evidence="13" id="KW-0496">Mitochondrion</keyword>
<evidence type="ECO:0000256" key="4">
    <source>
        <dbReference type="ARBA" id="ARBA00004637"/>
    </source>
</evidence>
<gene>
    <name evidence="29 30" type="primary">LOC129330642</name>
</gene>
<keyword evidence="10" id="KW-0276">Fatty acid metabolism</keyword>
<keyword evidence="15" id="KW-0966">Cell projection</keyword>
<dbReference type="GO" id="GO:0005758">
    <property type="term" value="C:mitochondrial intermembrane space"/>
    <property type="evidence" value="ECO:0007669"/>
    <property type="project" value="UniProtKB-SubCell"/>
</dbReference>
<dbReference type="GO" id="GO:0005743">
    <property type="term" value="C:mitochondrial inner membrane"/>
    <property type="evidence" value="ECO:0007669"/>
    <property type="project" value="UniProtKB-SubCell"/>
</dbReference>
<dbReference type="GO" id="GO:0006631">
    <property type="term" value="P:fatty acid metabolic process"/>
    <property type="evidence" value="ECO:0007669"/>
    <property type="project" value="UniProtKB-KW"/>
</dbReference>
<evidence type="ECO:0000256" key="5">
    <source>
        <dbReference type="ARBA" id="ARBA00022475"/>
    </source>
</evidence>
<accession>A0AA97KZK8</accession>
<dbReference type="KEGG" id="emc:129330642"/>
<dbReference type="GO" id="GO:0032587">
    <property type="term" value="C:ruffle membrane"/>
    <property type="evidence" value="ECO:0007669"/>
    <property type="project" value="UniProtKB-SubCell"/>
</dbReference>
<comment type="catalytic activity">
    <reaction evidence="24">
        <text>decanoyl-CoA + H2O = decanoate + CoA + H(+)</text>
        <dbReference type="Rhea" id="RHEA:40059"/>
        <dbReference type="ChEBI" id="CHEBI:15377"/>
        <dbReference type="ChEBI" id="CHEBI:15378"/>
        <dbReference type="ChEBI" id="CHEBI:27689"/>
        <dbReference type="ChEBI" id="CHEBI:57287"/>
        <dbReference type="ChEBI" id="CHEBI:61430"/>
    </reaction>
    <physiologicalReaction direction="left-to-right" evidence="24">
        <dbReference type="Rhea" id="RHEA:40060"/>
    </physiologicalReaction>
</comment>
<comment type="subcellular location">
    <subcellularLocation>
        <location evidence="3">Cell projection</location>
        <location evidence="3">Ruffle membrane</location>
    </subcellularLocation>
    <subcellularLocation>
        <location evidence="1">Cytoplasm</location>
    </subcellularLocation>
    <subcellularLocation>
        <location evidence="4">Mitochondrion inner membrane</location>
        <topology evidence="4">Peripheral membrane protein</topology>
    </subcellularLocation>
    <subcellularLocation>
        <location evidence="2">Mitochondrion intermembrane space</location>
    </subcellularLocation>
</comment>
<keyword evidence="8" id="KW-0999">Mitochondrion inner membrane</keyword>
<dbReference type="EC" id="3.1.2.2" evidence="19"/>
<evidence type="ECO:0000256" key="2">
    <source>
        <dbReference type="ARBA" id="ARBA00004569"/>
    </source>
</evidence>
<feature type="domain" description="Thioesterase" evidence="27">
    <location>
        <begin position="153"/>
        <end position="225"/>
    </location>
</feature>
<evidence type="ECO:0000256" key="25">
    <source>
        <dbReference type="ARBA" id="ARBA00048074"/>
    </source>
</evidence>
<sequence>MLRSSIRMVAGLACRISPTCGPQAAVGRRPLLPSALKPAANATACFCQSKQAKDYALPNATWSQDMMTQYNKFMAMSRDGTWKRLPSYRHIVEHMPERMRQEHKEKINRETRLFLRNMDVEGKGFEYVMFVNSSEKRVVCVFQPGPYLEGPPGFAHGGCIATILDSTFGGCAVVFGGRVMTANLTINYKNPVPLGSVVLVDSKLDKTEGRKLFISGQVRSADGETLHTEATALFIQVVPQTSPQQPDCSE</sequence>
<dbReference type="GeneID" id="129330642"/>
<comment type="catalytic activity">
    <reaction evidence="16">
        <text>(5Z,8Z,11Z,14Z)-eicosatetraenoyl-CoA + H2O = (5Z,8Z,11Z,14Z)-eicosatetraenoate + CoA + H(+)</text>
        <dbReference type="Rhea" id="RHEA:40151"/>
        <dbReference type="ChEBI" id="CHEBI:15377"/>
        <dbReference type="ChEBI" id="CHEBI:15378"/>
        <dbReference type="ChEBI" id="CHEBI:32395"/>
        <dbReference type="ChEBI" id="CHEBI:57287"/>
        <dbReference type="ChEBI" id="CHEBI:57368"/>
    </reaction>
    <physiologicalReaction direction="left-to-right" evidence="16">
        <dbReference type="Rhea" id="RHEA:40152"/>
    </physiologicalReaction>
</comment>
<dbReference type="GO" id="GO:0006915">
    <property type="term" value="P:apoptotic process"/>
    <property type="evidence" value="ECO:0007669"/>
    <property type="project" value="UniProtKB-KW"/>
</dbReference>
<dbReference type="PANTHER" id="PTHR12418:SF19">
    <property type="entry name" value="ACYL-COENZYME A THIOESTERASE THEM4"/>
    <property type="match status" value="1"/>
</dbReference>
<evidence type="ECO:0000256" key="18">
    <source>
        <dbReference type="ARBA" id="ARBA00038456"/>
    </source>
</evidence>
<evidence type="ECO:0000256" key="26">
    <source>
        <dbReference type="ARBA" id="ARBA00048180"/>
    </source>
</evidence>
<dbReference type="InterPro" id="IPR006683">
    <property type="entry name" value="Thioestr_dom"/>
</dbReference>
<evidence type="ECO:0000256" key="7">
    <source>
        <dbReference type="ARBA" id="ARBA00022703"/>
    </source>
</evidence>
<evidence type="ECO:0000256" key="8">
    <source>
        <dbReference type="ARBA" id="ARBA00022792"/>
    </source>
</evidence>
<dbReference type="Proteomes" id="UP001190640">
    <property type="component" value="Chromosome 1"/>
</dbReference>
<evidence type="ECO:0000256" key="6">
    <source>
        <dbReference type="ARBA" id="ARBA00022490"/>
    </source>
</evidence>
<evidence type="ECO:0000256" key="15">
    <source>
        <dbReference type="ARBA" id="ARBA00023273"/>
    </source>
</evidence>
<comment type="catalytic activity">
    <reaction evidence="26">
        <text>tetradecanoyl-CoA + H2O = tetradecanoate + CoA + H(+)</text>
        <dbReference type="Rhea" id="RHEA:40119"/>
        <dbReference type="ChEBI" id="CHEBI:15377"/>
        <dbReference type="ChEBI" id="CHEBI:15378"/>
        <dbReference type="ChEBI" id="CHEBI:30807"/>
        <dbReference type="ChEBI" id="CHEBI:57287"/>
        <dbReference type="ChEBI" id="CHEBI:57385"/>
    </reaction>
    <physiologicalReaction direction="left-to-right" evidence="26">
        <dbReference type="Rhea" id="RHEA:40120"/>
    </physiologicalReaction>
</comment>
<dbReference type="Pfam" id="PF03061">
    <property type="entry name" value="4HBT"/>
    <property type="match status" value="1"/>
</dbReference>
<evidence type="ECO:0000256" key="10">
    <source>
        <dbReference type="ARBA" id="ARBA00022832"/>
    </source>
</evidence>
<keyword evidence="14" id="KW-0472">Membrane</keyword>
<evidence type="ECO:0000256" key="20">
    <source>
        <dbReference type="ARBA" id="ARBA00040123"/>
    </source>
</evidence>
<protein>
    <recommendedName>
        <fullName evidence="20">Acyl-coenzyme A thioesterase THEM4</fullName>
        <ecNumber evidence="19">3.1.2.2</ecNumber>
    </recommendedName>
    <alternativeName>
        <fullName evidence="21">Thioesterase superfamily member 4</fullName>
    </alternativeName>
</protein>
<evidence type="ECO:0000256" key="21">
    <source>
        <dbReference type="ARBA" id="ARBA00043210"/>
    </source>
</evidence>
<evidence type="ECO:0000256" key="19">
    <source>
        <dbReference type="ARBA" id="ARBA00038848"/>
    </source>
</evidence>
<evidence type="ECO:0000256" key="24">
    <source>
        <dbReference type="ARBA" id="ARBA00047969"/>
    </source>
</evidence>
<evidence type="ECO:0000256" key="14">
    <source>
        <dbReference type="ARBA" id="ARBA00023136"/>
    </source>
</evidence>
<keyword evidence="6" id="KW-0963">Cytoplasm</keyword>
<comment type="catalytic activity">
    <reaction evidence="25">
        <text>dodecanoyl-CoA + H2O = dodecanoate + CoA + H(+)</text>
        <dbReference type="Rhea" id="RHEA:30135"/>
        <dbReference type="ChEBI" id="CHEBI:15377"/>
        <dbReference type="ChEBI" id="CHEBI:15378"/>
        <dbReference type="ChEBI" id="CHEBI:18262"/>
        <dbReference type="ChEBI" id="CHEBI:57287"/>
        <dbReference type="ChEBI" id="CHEBI:57375"/>
    </reaction>
    <physiologicalReaction direction="left-to-right" evidence="25">
        <dbReference type="Rhea" id="RHEA:30136"/>
    </physiologicalReaction>
</comment>
<evidence type="ECO:0000313" key="28">
    <source>
        <dbReference type="Proteomes" id="UP001190640"/>
    </source>
</evidence>
<dbReference type="Gene3D" id="3.10.129.10">
    <property type="entry name" value="Hotdog Thioesterase"/>
    <property type="match status" value="1"/>
</dbReference>
<evidence type="ECO:0000256" key="16">
    <source>
        <dbReference type="ARBA" id="ARBA00035852"/>
    </source>
</evidence>
<dbReference type="CDD" id="cd03443">
    <property type="entry name" value="PaaI_thioesterase"/>
    <property type="match status" value="1"/>
</dbReference>
<organism evidence="28 29">
    <name type="scientific">Eublepharis macularius</name>
    <name type="common">Leopard gecko</name>
    <name type="synonym">Cyrtodactylus macularius</name>
    <dbReference type="NCBI Taxonomy" id="481883"/>
    <lineage>
        <taxon>Eukaryota</taxon>
        <taxon>Metazoa</taxon>
        <taxon>Chordata</taxon>
        <taxon>Craniata</taxon>
        <taxon>Vertebrata</taxon>
        <taxon>Euteleostomi</taxon>
        <taxon>Lepidosauria</taxon>
        <taxon>Squamata</taxon>
        <taxon>Bifurcata</taxon>
        <taxon>Gekkota</taxon>
        <taxon>Eublepharidae</taxon>
        <taxon>Eublepharinae</taxon>
        <taxon>Eublepharis</taxon>
    </lineage>
</organism>
<keyword evidence="11" id="KW-0809">Transit peptide</keyword>
<dbReference type="RefSeq" id="XP_054836754.1">
    <property type="nucleotide sequence ID" value="XM_054980779.1"/>
</dbReference>
<dbReference type="GO" id="GO:0016787">
    <property type="term" value="F:hydrolase activity"/>
    <property type="evidence" value="ECO:0007669"/>
    <property type="project" value="UniProtKB-KW"/>
</dbReference>
<evidence type="ECO:0000256" key="11">
    <source>
        <dbReference type="ARBA" id="ARBA00022946"/>
    </source>
</evidence>
<evidence type="ECO:0000256" key="13">
    <source>
        <dbReference type="ARBA" id="ARBA00023128"/>
    </source>
</evidence>
<dbReference type="PANTHER" id="PTHR12418">
    <property type="entry name" value="ACYL-COENZYME A THIOESTERASE THEM4"/>
    <property type="match status" value="1"/>
</dbReference>
<keyword evidence="12" id="KW-0443">Lipid metabolism</keyword>
<evidence type="ECO:0000256" key="23">
    <source>
        <dbReference type="ARBA" id="ARBA00047734"/>
    </source>
</evidence>
<evidence type="ECO:0000256" key="1">
    <source>
        <dbReference type="ARBA" id="ARBA00004496"/>
    </source>
</evidence>
<dbReference type="InterPro" id="IPR052365">
    <property type="entry name" value="THEM4/THEM5_acyl-CoA_thioest"/>
</dbReference>
<keyword evidence="28" id="KW-1185">Reference proteome</keyword>
<evidence type="ECO:0000313" key="29">
    <source>
        <dbReference type="RefSeq" id="XP_054836746.1"/>
    </source>
</evidence>
<evidence type="ECO:0000256" key="22">
    <source>
        <dbReference type="ARBA" id="ARBA00047588"/>
    </source>
</evidence>
<evidence type="ECO:0000256" key="12">
    <source>
        <dbReference type="ARBA" id="ARBA00023098"/>
    </source>
</evidence>
<comment type="catalytic activity">
    <reaction evidence="23">
        <text>hexadecanoyl-CoA + H2O = hexadecanoate + CoA + H(+)</text>
        <dbReference type="Rhea" id="RHEA:16645"/>
        <dbReference type="ChEBI" id="CHEBI:7896"/>
        <dbReference type="ChEBI" id="CHEBI:15377"/>
        <dbReference type="ChEBI" id="CHEBI:15378"/>
        <dbReference type="ChEBI" id="CHEBI:57287"/>
        <dbReference type="ChEBI" id="CHEBI:57379"/>
        <dbReference type="EC" id="3.1.2.2"/>
    </reaction>
    <physiologicalReaction direction="left-to-right" evidence="23">
        <dbReference type="Rhea" id="RHEA:16646"/>
    </physiologicalReaction>
</comment>
<reference evidence="29 30" key="1">
    <citation type="submission" date="2025-04" db="UniProtKB">
        <authorList>
            <consortium name="RefSeq"/>
        </authorList>
    </citation>
    <scope>IDENTIFICATION</scope>
    <source>
        <tissue evidence="29 30">Blood</tissue>
    </source>
</reference>
<comment type="catalytic activity">
    <reaction evidence="17">
        <text>(9Z)-octadecenoyl-CoA + H2O = (9Z)-octadecenoate + CoA + H(+)</text>
        <dbReference type="Rhea" id="RHEA:40139"/>
        <dbReference type="ChEBI" id="CHEBI:15377"/>
        <dbReference type="ChEBI" id="CHEBI:15378"/>
        <dbReference type="ChEBI" id="CHEBI:30823"/>
        <dbReference type="ChEBI" id="CHEBI:57287"/>
        <dbReference type="ChEBI" id="CHEBI:57387"/>
    </reaction>
    <physiologicalReaction direction="left-to-right" evidence="17">
        <dbReference type="Rhea" id="RHEA:40140"/>
    </physiologicalReaction>
</comment>
<name>A0AA97KZK8_EUBMA</name>
<dbReference type="InterPro" id="IPR029069">
    <property type="entry name" value="HotDog_dom_sf"/>
</dbReference>
<evidence type="ECO:0000313" key="30">
    <source>
        <dbReference type="RefSeq" id="XP_054836754.1"/>
    </source>
</evidence>
<proteinExistence type="inferred from homology"/>
<evidence type="ECO:0000256" key="17">
    <source>
        <dbReference type="ARBA" id="ARBA00037002"/>
    </source>
</evidence>
<comment type="catalytic activity">
    <reaction evidence="22">
        <text>octanoyl-CoA + H2O = octanoate + CoA + H(+)</text>
        <dbReference type="Rhea" id="RHEA:30143"/>
        <dbReference type="ChEBI" id="CHEBI:15377"/>
        <dbReference type="ChEBI" id="CHEBI:15378"/>
        <dbReference type="ChEBI" id="CHEBI:25646"/>
        <dbReference type="ChEBI" id="CHEBI:57287"/>
        <dbReference type="ChEBI" id="CHEBI:57386"/>
    </reaction>
    <physiologicalReaction direction="left-to-right" evidence="22">
        <dbReference type="Rhea" id="RHEA:30144"/>
    </physiologicalReaction>
</comment>
<dbReference type="SUPFAM" id="SSF54637">
    <property type="entry name" value="Thioesterase/thiol ester dehydrase-isomerase"/>
    <property type="match status" value="1"/>
</dbReference>
<evidence type="ECO:0000256" key="9">
    <source>
        <dbReference type="ARBA" id="ARBA00022801"/>
    </source>
</evidence>